<protein>
    <submittedName>
        <fullName evidence="2">Uncharacterized protein</fullName>
    </submittedName>
</protein>
<comment type="caution">
    <text evidence="2">The sequence shown here is derived from an EMBL/GenBank/DDBJ whole genome shotgun (WGS) entry which is preliminary data.</text>
</comment>
<evidence type="ECO:0000313" key="3">
    <source>
        <dbReference type="Proteomes" id="UP000176444"/>
    </source>
</evidence>
<feature type="transmembrane region" description="Helical" evidence="1">
    <location>
        <begin position="6"/>
        <end position="24"/>
    </location>
</feature>
<reference evidence="2 3" key="1">
    <citation type="journal article" date="2016" name="Nat. Commun.">
        <title>Thousands of microbial genomes shed light on interconnected biogeochemical processes in an aquifer system.</title>
        <authorList>
            <person name="Anantharaman K."/>
            <person name="Brown C.T."/>
            <person name="Hug L.A."/>
            <person name="Sharon I."/>
            <person name="Castelle C.J."/>
            <person name="Probst A.J."/>
            <person name="Thomas B.C."/>
            <person name="Singh A."/>
            <person name="Wilkins M.J."/>
            <person name="Karaoz U."/>
            <person name="Brodie E.L."/>
            <person name="Williams K.H."/>
            <person name="Hubbard S.S."/>
            <person name="Banfield J.F."/>
        </authorList>
    </citation>
    <scope>NUCLEOTIDE SEQUENCE [LARGE SCALE GENOMIC DNA]</scope>
</reference>
<name>A0A1F4UT92_UNCKA</name>
<keyword evidence="1" id="KW-0472">Membrane</keyword>
<evidence type="ECO:0000313" key="2">
    <source>
        <dbReference type="EMBL" id="OGC47423.1"/>
    </source>
</evidence>
<accession>A0A1F4UT92</accession>
<dbReference type="Proteomes" id="UP000176444">
    <property type="component" value="Unassembled WGS sequence"/>
</dbReference>
<keyword evidence="1" id="KW-1133">Transmembrane helix</keyword>
<proteinExistence type="predicted"/>
<evidence type="ECO:0000256" key="1">
    <source>
        <dbReference type="SAM" id="Phobius"/>
    </source>
</evidence>
<sequence>MKKIIFILLILVIAAVGYYFYFIFNKESKLNNRPMTKEICEMYGGQWSEMEILKEEGDVYKNFCICPKKLFTENPSLWINEGTMEKCP</sequence>
<dbReference type="AlphaFoldDB" id="A0A1F4UT92"/>
<keyword evidence="1" id="KW-0812">Transmembrane</keyword>
<organism evidence="2 3">
    <name type="scientific">candidate division WWE3 bacterium RIFCSPHIGHO2_01_FULL_35_17</name>
    <dbReference type="NCBI Taxonomy" id="1802614"/>
    <lineage>
        <taxon>Bacteria</taxon>
        <taxon>Katanobacteria</taxon>
    </lineage>
</organism>
<dbReference type="EMBL" id="MEUX01000015">
    <property type="protein sequence ID" value="OGC47423.1"/>
    <property type="molecule type" value="Genomic_DNA"/>
</dbReference>
<gene>
    <name evidence="2" type="ORF">A2713_02315</name>
</gene>